<dbReference type="PANTHER" id="PTHR36204">
    <property type="entry name" value="N-ACETYLMANNOSAMINE-6-PHOSPHATE 2-EPIMERASE-RELATED"/>
    <property type="match status" value="1"/>
</dbReference>
<evidence type="ECO:0000256" key="7">
    <source>
        <dbReference type="HAMAP-Rule" id="MF_01235"/>
    </source>
</evidence>
<dbReference type="InterPro" id="IPR007260">
    <property type="entry name" value="NanE"/>
</dbReference>
<dbReference type="GO" id="GO:0047465">
    <property type="term" value="F:N-acylglucosamine-6-phosphate 2-epimerase activity"/>
    <property type="evidence" value="ECO:0007669"/>
    <property type="project" value="UniProtKB-EC"/>
</dbReference>
<dbReference type="EMBL" id="CP060696">
    <property type="protein sequence ID" value="QNO17545.1"/>
    <property type="molecule type" value="Genomic_DNA"/>
</dbReference>
<comment type="similarity">
    <text evidence="4 7">Belongs to the NanE family.</text>
</comment>
<dbReference type="Pfam" id="PF04131">
    <property type="entry name" value="NanE"/>
    <property type="match status" value="1"/>
</dbReference>
<proteinExistence type="inferred from homology"/>
<dbReference type="InterPro" id="IPR013785">
    <property type="entry name" value="Aldolase_TIM"/>
</dbReference>
<dbReference type="CDD" id="cd04729">
    <property type="entry name" value="NanE"/>
    <property type="match status" value="1"/>
</dbReference>
<dbReference type="GO" id="GO:0005829">
    <property type="term" value="C:cytosol"/>
    <property type="evidence" value="ECO:0007669"/>
    <property type="project" value="TreeGrafter"/>
</dbReference>
<evidence type="ECO:0000256" key="5">
    <source>
        <dbReference type="ARBA" id="ARBA00023235"/>
    </source>
</evidence>
<dbReference type="RefSeq" id="WP_212506615.1">
    <property type="nucleotide sequence ID" value="NZ_CP060696.1"/>
</dbReference>
<reference evidence="8 9" key="1">
    <citation type="submission" date="2020-08" db="EMBL/GenBank/DDBJ databases">
        <authorList>
            <person name="Ren C."/>
            <person name="Gu Y."/>
            <person name="Xu Y."/>
        </authorList>
    </citation>
    <scope>NUCLEOTIDE SEQUENCE [LARGE SCALE GENOMIC DNA]</scope>
    <source>
        <strain evidence="8 9">LBM18003</strain>
    </source>
</reference>
<comment type="catalytic activity">
    <reaction evidence="1 7">
        <text>an N-acyl-D-glucosamine 6-phosphate = an N-acyl-D-mannosamine 6-phosphate</text>
        <dbReference type="Rhea" id="RHEA:23932"/>
        <dbReference type="ChEBI" id="CHEBI:57599"/>
        <dbReference type="ChEBI" id="CHEBI:57666"/>
        <dbReference type="EC" id="5.1.3.9"/>
    </reaction>
</comment>
<dbReference type="PANTHER" id="PTHR36204:SF1">
    <property type="entry name" value="N-ACETYLMANNOSAMINE-6-PHOSPHATE 2-EPIMERASE-RELATED"/>
    <property type="match status" value="1"/>
</dbReference>
<dbReference type="AlphaFoldDB" id="A0A7G9WFT3"/>
<dbReference type="InterPro" id="IPR011060">
    <property type="entry name" value="RibuloseP-bd_barrel"/>
</dbReference>
<dbReference type="KEGG" id="caml:H6X83_11470"/>
<dbReference type="UniPathway" id="UPA00629">
    <property type="reaction ID" value="UER00682"/>
</dbReference>
<dbReference type="FunFam" id="3.20.20.70:FF:000035">
    <property type="entry name" value="Putative N-acetylmannosamine-6-phosphate 2-epimerase"/>
    <property type="match status" value="1"/>
</dbReference>
<name>A0A7G9WFT3_9FIRM</name>
<dbReference type="SUPFAM" id="SSF51366">
    <property type="entry name" value="Ribulose-phoshate binding barrel"/>
    <property type="match status" value="1"/>
</dbReference>
<comment type="function">
    <text evidence="2 7">Converts N-acetylmannosamine-6-phosphate (ManNAc-6-P) to N-acetylglucosamine-6-phosphate (GlcNAc-6-P).</text>
</comment>
<keyword evidence="9" id="KW-1185">Reference proteome</keyword>
<evidence type="ECO:0000313" key="9">
    <source>
        <dbReference type="Proteomes" id="UP000516046"/>
    </source>
</evidence>
<dbReference type="Proteomes" id="UP000516046">
    <property type="component" value="Chromosome"/>
</dbReference>
<gene>
    <name evidence="7" type="primary">nanE</name>
    <name evidence="8" type="ORF">H6X83_11470</name>
</gene>
<protein>
    <recommendedName>
        <fullName evidence="7">Putative N-acetylmannosamine-6-phosphate 2-epimerase</fullName>
        <ecNumber evidence="7">5.1.3.9</ecNumber>
    </recommendedName>
    <alternativeName>
        <fullName evidence="7">ManNAc-6-P epimerase</fullName>
    </alternativeName>
</protein>
<dbReference type="Gene3D" id="3.20.20.70">
    <property type="entry name" value="Aldolase class I"/>
    <property type="match status" value="1"/>
</dbReference>
<organism evidence="8 9">
    <name type="scientific">Caproicibacterium amylolyticum</name>
    <dbReference type="NCBI Taxonomy" id="2766537"/>
    <lineage>
        <taxon>Bacteria</taxon>
        <taxon>Bacillati</taxon>
        <taxon>Bacillota</taxon>
        <taxon>Clostridia</taxon>
        <taxon>Eubacteriales</taxon>
        <taxon>Oscillospiraceae</taxon>
        <taxon>Caproicibacterium</taxon>
    </lineage>
</organism>
<evidence type="ECO:0000256" key="3">
    <source>
        <dbReference type="ARBA" id="ARBA00005081"/>
    </source>
</evidence>
<dbReference type="GO" id="GO:0019262">
    <property type="term" value="P:N-acetylneuraminate catabolic process"/>
    <property type="evidence" value="ECO:0007669"/>
    <property type="project" value="UniProtKB-UniRule"/>
</dbReference>
<evidence type="ECO:0000256" key="4">
    <source>
        <dbReference type="ARBA" id="ARBA00007439"/>
    </source>
</evidence>
<dbReference type="EC" id="5.1.3.9" evidence="7"/>
<keyword evidence="5 7" id="KW-0413">Isomerase</keyword>
<evidence type="ECO:0000256" key="6">
    <source>
        <dbReference type="ARBA" id="ARBA00023277"/>
    </source>
</evidence>
<keyword evidence="6 7" id="KW-0119">Carbohydrate metabolism</keyword>
<dbReference type="HAMAP" id="MF_01235">
    <property type="entry name" value="ManNAc6P_epimer"/>
    <property type="match status" value="1"/>
</dbReference>
<accession>A0A7G9WFT3</accession>
<dbReference type="NCBIfam" id="NF002231">
    <property type="entry name" value="PRK01130.1"/>
    <property type="match status" value="1"/>
</dbReference>
<evidence type="ECO:0000256" key="1">
    <source>
        <dbReference type="ARBA" id="ARBA00000056"/>
    </source>
</evidence>
<evidence type="ECO:0000313" key="8">
    <source>
        <dbReference type="EMBL" id="QNO17545.1"/>
    </source>
</evidence>
<comment type="pathway">
    <text evidence="3 7">Amino-sugar metabolism; N-acetylneuraminate degradation; D-fructose 6-phosphate from N-acetylneuraminate: step 3/5.</text>
</comment>
<dbReference type="GO" id="GO:0006053">
    <property type="term" value="P:N-acetylmannosamine catabolic process"/>
    <property type="evidence" value="ECO:0007669"/>
    <property type="project" value="TreeGrafter"/>
</dbReference>
<evidence type="ECO:0000256" key="2">
    <source>
        <dbReference type="ARBA" id="ARBA00002147"/>
    </source>
</evidence>
<dbReference type="PROSITE" id="PS51257">
    <property type="entry name" value="PROKAR_LIPOPROTEIN"/>
    <property type="match status" value="1"/>
</dbReference>
<sequence length="240" mass="26623">MKTKEEILHALCGGLIVSCQALPEEPLHSSYIMGRMAYAAMQGGAVGIRANTPEDIHEIKNTVDLPVLALYKKDYADSAIYITPTEEEVDLLAAEHPEVIAMDATNRLRPNGETLDSFFARIRAKYPEQLFMADCATFEEGVHAQEIGFDIISTTLCGYTENTKDTPLPNLQLVGRLVKELEIPVIAEGGIWEAEDLKRAFSENAFAAVIGTAITRPREITRRYVQAIQSLHDCHECMRA</sequence>
<dbReference type="GO" id="GO:0005975">
    <property type="term" value="P:carbohydrate metabolic process"/>
    <property type="evidence" value="ECO:0007669"/>
    <property type="project" value="UniProtKB-UniRule"/>
</dbReference>